<keyword evidence="5" id="KW-0520">NAD</keyword>
<dbReference type="SUPFAM" id="SSF52058">
    <property type="entry name" value="L domain-like"/>
    <property type="match status" value="1"/>
</dbReference>
<reference evidence="13" key="2">
    <citation type="submission" date="2019-10" db="EMBL/GenBank/DDBJ databases">
        <title>A de novo genome assembly of a pear dwarfing rootstock.</title>
        <authorList>
            <person name="Wang F."/>
            <person name="Wang J."/>
            <person name="Li S."/>
            <person name="Zhang Y."/>
            <person name="Fang M."/>
            <person name="Ma L."/>
            <person name="Zhao Y."/>
            <person name="Jiang S."/>
        </authorList>
    </citation>
    <scope>NUCLEOTIDE SEQUENCE [LARGE SCALE GENOMIC DNA]</scope>
</reference>
<feature type="domain" description="Disease resistance R13L4/SHOC-2-like LRR" evidence="11">
    <location>
        <begin position="556"/>
        <end position="663"/>
    </location>
</feature>
<evidence type="ECO:0000256" key="2">
    <source>
        <dbReference type="ARBA" id="ARBA00022614"/>
    </source>
</evidence>
<evidence type="ECO:0000256" key="6">
    <source>
        <dbReference type="ARBA" id="ARBA00047304"/>
    </source>
</evidence>
<dbReference type="PRINTS" id="PR00364">
    <property type="entry name" value="DISEASERSIST"/>
</dbReference>
<dbReference type="PANTHER" id="PTHR11017">
    <property type="entry name" value="LEUCINE-RICH REPEAT-CONTAINING PROTEIN"/>
    <property type="match status" value="1"/>
</dbReference>
<keyword evidence="3" id="KW-0677">Repeat</keyword>
<dbReference type="SMART" id="SM00369">
    <property type="entry name" value="LRR_TYP"/>
    <property type="match status" value="4"/>
</dbReference>
<evidence type="ECO:0000256" key="1">
    <source>
        <dbReference type="ARBA" id="ARBA00011982"/>
    </source>
</evidence>
<dbReference type="OrthoDB" id="1166193at2759"/>
<dbReference type="GO" id="GO:0061809">
    <property type="term" value="F:NAD+ nucleosidase activity, cyclic ADP-ribose generating"/>
    <property type="evidence" value="ECO:0007669"/>
    <property type="project" value="UniProtKB-EC"/>
</dbReference>
<keyword evidence="13" id="KW-1185">Reference proteome</keyword>
<dbReference type="InterPro" id="IPR058192">
    <property type="entry name" value="WHD_ROQ1-like"/>
</dbReference>
<dbReference type="Gene3D" id="1.10.8.430">
    <property type="entry name" value="Helical domain of apoptotic protease-activating factors"/>
    <property type="match status" value="1"/>
</dbReference>
<evidence type="ECO:0000259" key="11">
    <source>
        <dbReference type="Pfam" id="PF23598"/>
    </source>
</evidence>
<dbReference type="InterPro" id="IPR002182">
    <property type="entry name" value="NB-ARC"/>
</dbReference>
<evidence type="ECO:0000259" key="9">
    <source>
        <dbReference type="Pfam" id="PF20160"/>
    </source>
</evidence>
<feature type="domain" description="Disease resistance protein Roq1-like winged-helix" evidence="10">
    <location>
        <begin position="244"/>
        <end position="309"/>
    </location>
</feature>
<evidence type="ECO:0000256" key="5">
    <source>
        <dbReference type="ARBA" id="ARBA00023027"/>
    </source>
</evidence>
<keyword evidence="4" id="KW-0611">Plant defense</keyword>
<reference evidence="12 13" key="3">
    <citation type="submission" date="2019-11" db="EMBL/GenBank/DDBJ databases">
        <title>A de novo genome assembly of a pear dwarfing rootstock.</title>
        <authorList>
            <person name="Wang F."/>
            <person name="Wang J."/>
            <person name="Li S."/>
            <person name="Zhang Y."/>
            <person name="Fang M."/>
            <person name="Ma L."/>
            <person name="Zhao Y."/>
            <person name="Jiang S."/>
        </authorList>
    </citation>
    <scope>NUCLEOTIDE SEQUENCE [LARGE SCALE GENOMIC DNA]</scope>
    <source>
        <strain evidence="12">S2</strain>
        <tissue evidence="12">Leaf</tissue>
    </source>
</reference>
<dbReference type="InterPro" id="IPR003591">
    <property type="entry name" value="Leu-rich_rpt_typical-subtyp"/>
</dbReference>
<gene>
    <name evidence="12" type="ORF">D8674_005773</name>
</gene>
<dbReference type="GO" id="GO:0006952">
    <property type="term" value="P:defense response"/>
    <property type="evidence" value="ECO:0007669"/>
    <property type="project" value="UniProtKB-KW"/>
</dbReference>
<keyword evidence="2" id="KW-0433">Leucine-rich repeat</keyword>
<evidence type="ECO:0000259" key="10">
    <source>
        <dbReference type="Pfam" id="PF23282"/>
    </source>
</evidence>
<reference evidence="12 13" key="1">
    <citation type="submission" date="2019-09" db="EMBL/GenBank/DDBJ databases">
        <authorList>
            <person name="Ou C."/>
        </authorList>
    </citation>
    <scope>NUCLEOTIDE SEQUENCE [LARGE SCALE GENOMIC DNA]</scope>
    <source>
        <strain evidence="12">S2</strain>
        <tissue evidence="12">Leaf</tissue>
    </source>
</reference>
<proteinExistence type="predicted"/>
<evidence type="ECO:0000313" key="13">
    <source>
        <dbReference type="Proteomes" id="UP000327157"/>
    </source>
</evidence>
<dbReference type="Pfam" id="PF00931">
    <property type="entry name" value="NB-ARC"/>
    <property type="match status" value="1"/>
</dbReference>
<dbReference type="Gene3D" id="3.80.10.10">
    <property type="entry name" value="Ribonuclease Inhibitor"/>
    <property type="match status" value="3"/>
</dbReference>
<dbReference type="Pfam" id="PF23282">
    <property type="entry name" value="WHD_ROQ1"/>
    <property type="match status" value="1"/>
</dbReference>
<feature type="domain" description="C-JID" evidence="9">
    <location>
        <begin position="1350"/>
        <end position="1492"/>
    </location>
</feature>
<dbReference type="SUPFAM" id="SSF52540">
    <property type="entry name" value="P-loop containing nucleoside triphosphate hydrolases"/>
    <property type="match status" value="1"/>
</dbReference>
<dbReference type="PANTHER" id="PTHR11017:SF559">
    <property type="entry name" value="DISEASE RESISTANCE PROTEIN CHL1"/>
    <property type="match status" value="1"/>
</dbReference>
<dbReference type="InterPro" id="IPR042197">
    <property type="entry name" value="Apaf_helical"/>
</dbReference>
<dbReference type="InterPro" id="IPR027417">
    <property type="entry name" value="P-loop_NTPase"/>
</dbReference>
<feature type="region of interest" description="Disordered" evidence="7">
    <location>
        <begin position="979"/>
        <end position="998"/>
    </location>
</feature>
<dbReference type="InterPro" id="IPR032675">
    <property type="entry name" value="LRR_dom_sf"/>
</dbReference>
<evidence type="ECO:0000313" key="12">
    <source>
        <dbReference type="EMBL" id="KAB2606056.1"/>
    </source>
</evidence>
<dbReference type="Proteomes" id="UP000327157">
    <property type="component" value="Chromosome 11"/>
</dbReference>
<dbReference type="Pfam" id="PF23598">
    <property type="entry name" value="LRR_14"/>
    <property type="match status" value="1"/>
</dbReference>
<dbReference type="InterPro" id="IPR045344">
    <property type="entry name" value="C-JID"/>
</dbReference>
<dbReference type="EC" id="3.2.2.6" evidence="1"/>
<dbReference type="Pfam" id="PF20160">
    <property type="entry name" value="C-JID"/>
    <property type="match status" value="1"/>
</dbReference>
<dbReference type="InterPro" id="IPR055414">
    <property type="entry name" value="LRR_R13L4/SHOC2-like"/>
</dbReference>
<dbReference type="GO" id="GO:0051707">
    <property type="term" value="P:response to other organism"/>
    <property type="evidence" value="ECO:0007669"/>
    <property type="project" value="UniProtKB-ARBA"/>
</dbReference>
<feature type="compositionally biased region" description="Low complexity" evidence="7">
    <location>
        <begin position="981"/>
        <end position="998"/>
    </location>
</feature>
<dbReference type="InterPro" id="IPR044974">
    <property type="entry name" value="Disease_R_plants"/>
</dbReference>
<comment type="catalytic activity">
    <reaction evidence="6">
        <text>NAD(+) + H2O = ADP-D-ribose + nicotinamide + H(+)</text>
        <dbReference type="Rhea" id="RHEA:16301"/>
        <dbReference type="ChEBI" id="CHEBI:15377"/>
        <dbReference type="ChEBI" id="CHEBI:15378"/>
        <dbReference type="ChEBI" id="CHEBI:17154"/>
        <dbReference type="ChEBI" id="CHEBI:57540"/>
        <dbReference type="ChEBI" id="CHEBI:57967"/>
        <dbReference type="EC" id="3.2.2.6"/>
    </reaction>
    <physiologicalReaction direction="left-to-right" evidence="6">
        <dbReference type="Rhea" id="RHEA:16302"/>
    </physiologicalReaction>
</comment>
<dbReference type="Gene3D" id="3.40.50.300">
    <property type="entry name" value="P-loop containing nucleotide triphosphate hydrolases"/>
    <property type="match status" value="1"/>
</dbReference>
<dbReference type="EMBL" id="SMOL01000559">
    <property type="protein sequence ID" value="KAB2606056.1"/>
    <property type="molecule type" value="Genomic_DNA"/>
</dbReference>
<evidence type="ECO:0000256" key="4">
    <source>
        <dbReference type="ARBA" id="ARBA00022821"/>
    </source>
</evidence>
<organism evidence="12 13">
    <name type="scientific">Pyrus ussuriensis x Pyrus communis</name>
    <dbReference type="NCBI Taxonomy" id="2448454"/>
    <lineage>
        <taxon>Eukaryota</taxon>
        <taxon>Viridiplantae</taxon>
        <taxon>Streptophyta</taxon>
        <taxon>Embryophyta</taxon>
        <taxon>Tracheophyta</taxon>
        <taxon>Spermatophyta</taxon>
        <taxon>Magnoliopsida</taxon>
        <taxon>eudicotyledons</taxon>
        <taxon>Gunneridae</taxon>
        <taxon>Pentapetalae</taxon>
        <taxon>rosids</taxon>
        <taxon>fabids</taxon>
        <taxon>Rosales</taxon>
        <taxon>Rosaceae</taxon>
        <taxon>Amygdaloideae</taxon>
        <taxon>Maleae</taxon>
        <taxon>Pyrus</taxon>
    </lineage>
</organism>
<accession>A0A5N5FSD4</accession>
<comment type="caution">
    <text evidence="12">The sequence shown here is derived from an EMBL/GenBank/DDBJ whole genome shotgun (WGS) entry which is preliminary data.</text>
</comment>
<evidence type="ECO:0000256" key="3">
    <source>
        <dbReference type="ARBA" id="ARBA00022737"/>
    </source>
</evidence>
<feature type="domain" description="NB-ARC" evidence="8">
    <location>
        <begin position="10"/>
        <end position="177"/>
    </location>
</feature>
<protein>
    <recommendedName>
        <fullName evidence="1">ADP-ribosyl cyclase/cyclic ADP-ribose hydrolase</fullName>
        <ecNumber evidence="1">3.2.2.6</ecNumber>
    </recommendedName>
</protein>
<name>A0A5N5FSD4_9ROSA</name>
<sequence>MQLCFDPAPLSNDDVRTIGIWGVGGIGKTILARQAFEKIVLERNEEFKHICFLDRVREECGKHGRGLVYLQNYLFKTLPDSNKDDRIQDIPKGKELLSARLRFHKVLIVLDDVDDFEQIKGLADCSWLSPGSRVIVTTRDKTTLKKCQVNDDKIYEVEKLTPGEAFQLFCRKAFKKSHAPDDHYKDLSDKFVEYASGLPLALQVLGSYLNEEKDWAEVLDKLKEYPEKGIDGVLEISCRGLEHTQREIFLDIACFFNGEDEVRVKKILESCGFYPNNGILDLVDKSLITIEHNKLWMHDLLQQTGQQIAVKEFPKEPGKRSRLWVNNKAYKDKESWHNEVLTENTGTNLVEGMFLCLPEMRQIKLDADPFSKMYNLRLLKICNANFSKCPEYFSNKLRLLEWHEYPLECLPSSFGPHQLVELKMPNSRIKQLWNERLPLMENLVQIDLSNSQSLTKTLDFSMVPNLEELILEGCVKLVELHPTIGNLQHLRSLNLKGCESLESLPPISLGSLKTLILSGCSKLTKFPEIVGSMEKLSRLYLDGTAIRELPVTFEKLRGLILLNLKGCKNLHLSRSSILGSLTSLKDLNLSGCSHVELPENIGNLQHLEELDACDSGIRKVPSSISRLNKLKLLCLNRCKDEQMGLQLPNSFSGLTSLYRLNLGQCGLEERAIPDDIDCLSSLLYLDLSENNFVSLPAGISQLPELKQLSLFRCRNLELLPKTLPSKLTHVSARECPMLKNYSSNLTIRADGGFCHIDCGNPCENEENEDYDHFPLPIPEDHAETHFPKYIEERMKSEESFELRFPHSAIIPDWCSEHSSRDSVTIQLSDSTWIGFALFVVFELLVKEDFDNSWEMKDTFCHFSTSEDPLVLHKFNNFRKGSYGLCCYQPRGRQFARQLSTESRLLKASVSTNRPDLKVKGCALQLIYQKDAAAFVRDLSESANGHLNLNFGRHCKGILDRARELSNSGEVTVIGSNLQELGSNSTSNQGSSSQSTTYSNIEQSNGELQLLLSALYEGFNGREKNFHFIFSHPIISRWFIHHYAGGVALCHLPQHLYDDRRWVGFELYVVLTWSSSDYNNPPHSARLHVDLCSPEGRIMHRCIKIHNLGQQQLVVLHIPRVCFSQHELDQCQGVCALFGTSTLDVEVKVCGSRLAYEQDLKELIKALATECTFKGPLDLLYVQARTYVENMVESPLREALTVQREALVPQFREIWEVSKLFWQDLLLNSGPKEQVHEQDFTSRLDYYMCYLEQKQVLMEPLGHLLVHSKHYLLENRDSIQQHDAERYSESLDRQLYIMAENQLSGSYNIAEWKKSIVVLLQIWKEAILSLKGHTISVLKHFDPSAPYNFCFPQKQILEWFKNQSSKSSKIGMELPQNLYDDDNWRGLVICAAFSVHELPTATLEKLGSEMTVELMCHLSTEEYCLNPIPICSTTKEKFKWLHLRGFIWLTYIPRNFLAEFKDITLVQARIYHGCPGLTVEDTGIRLLYKHEVEELKQAMTQCWTSFFDNSDLIRQFVEEDEIIQSSG</sequence>
<evidence type="ECO:0000259" key="8">
    <source>
        <dbReference type="Pfam" id="PF00931"/>
    </source>
</evidence>
<dbReference type="GO" id="GO:0043531">
    <property type="term" value="F:ADP binding"/>
    <property type="evidence" value="ECO:0007669"/>
    <property type="project" value="InterPro"/>
</dbReference>
<evidence type="ECO:0000256" key="7">
    <source>
        <dbReference type="SAM" id="MobiDB-lite"/>
    </source>
</evidence>